<dbReference type="PhylomeDB" id="A0A068TYQ8"/>
<dbReference type="InterPro" id="IPR003871">
    <property type="entry name" value="RFA1B/D_OB_1st"/>
</dbReference>
<protein>
    <recommendedName>
        <fullName evidence="1">Replication protein A 70 kDa DNA-binding subunit B/D first OB fold domain-containing protein</fullName>
    </recommendedName>
</protein>
<dbReference type="PANTHER" id="PTHR47165">
    <property type="entry name" value="OS03G0429900 PROTEIN"/>
    <property type="match status" value="1"/>
</dbReference>
<gene>
    <name evidence="2" type="ORF">GSCOC_T00036428001</name>
</gene>
<evidence type="ECO:0000313" key="3">
    <source>
        <dbReference type="Proteomes" id="UP000295252"/>
    </source>
</evidence>
<dbReference type="Proteomes" id="UP000295252">
    <property type="component" value="Chromosome IX"/>
</dbReference>
<organism evidence="2 3">
    <name type="scientific">Coffea canephora</name>
    <name type="common">Robusta coffee</name>
    <dbReference type="NCBI Taxonomy" id="49390"/>
    <lineage>
        <taxon>Eukaryota</taxon>
        <taxon>Viridiplantae</taxon>
        <taxon>Streptophyta</taxon>
        <taxon>Embryophyta</taxon>
        <taxon>Tracheophyta</taxon>
        <taxon>Spermatophyta</taxon>
        <taxon>Magnoliopsida</taxon>
        <taxon>eudicotyledons</taxon>
        <taxon>Gunneridae</taxon>
        <taxon>Pentapetalae</taxon>
        <taxon>asterids</taxon>
        <taxon>lamiids</taxon>
        <taxon>Gentianales</taxon>
        <taxon>Rubiaceae</taxon>
        <taxon>Ixoroideae</taxon>
        <taxon>Gardenieae complex</taxon>
        <taxon>Bertiereae - Coffeeae clade</taxon>
        <taxon>Coffeeae</taxon>
        <taxon>Coffea</taxon>
    </lineage>
</organism>
<evidence type="ECO:0000313" key="2">
    <source>
        <dbReference type="EMBL" id="CDP01396.1"/>
    </source>
</evidence>
<proteinExistence type="predicted"/>
<accession>A0A068TYQ8</accession>
<keyword evidence="3" id="KW-1185">Reference proteome</keyword>
<dbReference type="OrthoDB" id="1725660at2759"/>
<dbReference type="Gene3D" id="2.40.50.140">
    <property type="entry name" value="Nucleic acid-binding proteins"/>
    <property type="match status" value="1"/>
</dbReference>
<dbReference type="PANTHER" id="PTHR47165:SF4">
    <property type="entry name" value="OS03G0429900 PROTEIN"/>
    <property type="match status" value="1"/>
</dbReference>
<dbReference type="SUPFAM" id="SSF50249">
    <property type="entry name" value="Nucleic acid-binding proteins"/>
    <property type="match status" value="1"/>
</dbReference>
<dbReference type="Gramene" id="CDP01396">
    <property type="protein sequence ID" value="CDP01396"/>
    <property type="gene ID" value="GSCOC_T00036428001"/>
</dbReference>
<evidence type="ECO:0000259" key="1">
    <source>
        <dbReference type="Pfam" id="PF02721"/>
    </source>
</evidence>
<dbReference type="Pfam" id="PF02721">
    <property type="entry name" value="DUF223"/>
    <property type="match status" value="1"/>
</dbReference>
<dbReference type="InterPro" id="IPR012340">
    <property type="entry name" value="NA-bd_OB-fold"/>
</dbReference>
<dbReference type="AlphaFoldDB" id="A0A068TYQ8"/>
<dbReference type="InParanoid" id="A0A068TYQ8"/>
<sequence>MARRCLSVQEVHDKMRRWTVLVQVVEKSHVLTSNGSPLIRFQRLVLTDSEGNMVLAVIYGNDIHYFANLLQPFKRYYITGGTVKKQDAKYKVSDYHFSWVIHNKTLVEEYVEPNPPMLPCTFEFTKFENLFRFADTENVQSKLYLCFTN</sequence>
<name>A0A068TYQ8_COFCA</name>
<feature type="domain" description="Replication protein A 70 kDa DNA-binding subunit B/D first OB fold" evidence="1">
    <location>
        <begin position="8"/>
        <end position="108"/>
    </location>
</feature>
<reference evidence="3" key="1">
    <citation type="journal article" date="2014" name="Science">
        <title>The coffee genome provides insight into the convergent evolution of caffeine biosynthesis.</title>
        <authorList>
            <person name="Denoeud F."/>
            <person name="Carretero-Paulet L."/>
            <person name="Dereeper A."/>
            <person name="Droc G."/>
            <person name="Guyot R."/>
            <person name="Pietrella M."/>
            <person name="Zheng C."/>
            <person name="Alberti A."/>
            <person name="Anthony F."/>
            <person name="Aprea G."/>
            <person name="Aury J.M."/>
            <person name="Bento P."/>
            <person name="Bernard M."/>
            <person name="Bocs S."/>
            <person name="Campa C."/>
            <person name="Cenci A."/>
            <person name="Combes M.C."/>
            <person name="Crouzillat D."/>
            <person name="Da Silva C."/>
            <person name="Daddiego L."/>
            <person name="De Bellis F."/>
            <person name="Dussert S."/>
            <person name="Garsmeur O."/>
            <person name="Gayraud T."/>
            <person name="Guignon V."/>
            <person name="Jahn K."/>
            <person name="Jamilloux V."/>
            <person name="Joet T."/>
            <person name="Labadie K."/>
            <person name="Lan T."/>
            <person name="Leclercq J."/>
            <person name="Lepelley M."/>
            <person name="Leroy T."/>
            <person name="Li L.T."/>
            <person name="Librado P."/>
            <person name="Lopez L."/>
            <person name="Munoz A."/>
            <person name="Noel B."/>
            <person name="Pallavicini A."/>
            <person name="Perrotta G."/>
            <person name="Poncet V."/>
            <person name="Pot D."/>
            <person name="Priyono X."/>
            <person name="Rigoreau M."/>
            <person name="Rouard M."/>
            <person name="Rozas J."/>
            <person name="Tranchant-Dubreuil C."/>
            <person name="VanBuren R."/>
            <person name="Zhang Q."/>
            <person name="Andrade A.C."/>
            <person name="Argout X."/>
            <person name="Bertrand B."/>
            <person name="de Kochko A."/>
            <person name="Graziosi G."/>
            <person name="Henry R.J."/>
            <person name="Jayarama X."/>
            <person name="Ming R."/>
            <person name="Nagai C."/>
            <person name="Rounsley S."/>
            <person name="Sankoff D."/>
            <person name="Giuliano G."/>
            <person name="Albert V.A."/>
            <person name="Wincker P."/>
            <person name="Lashermes P."/>
        </authorList>
    </citation>
    <scope>NUCLEOTIDE SEQUENCE [LARGE SCALE GENOMIC DNA]</scope>
    <source>
        <strain evidence="3">cv. DH200-94</strain>
    </source>
</reference>
<dbReference type="EMBL" id="HG739091">
    <property type="protein sequence ID" value="CDP01396.1"/>
    <property type="molecule type" value="Genomic_DNA"/>
</dbReference>
<dbReference type="OMA" id="FIWIIDR"/>